<dbReference type="EMBL" id="RDQJ01000068">
    <property type="protein sequence ID" value="RMX06263.1"/>
    <property type="molecule type" value="Genomic_DNA"/>
</dbReference>
<proteinExistence type="predicted"/>
<organism evidence="1 2">
    <name type="scientific">Vandammella animalimorsus</name>
    <dbReference type="NCBI Taxonomy" id="2029117"/>
    <lineage>
        <taxon>Bacteria</taxon>
        <taxon>Pseudomonadati</taxon>
        <taxon>Pseudomonadota</taxon>
        <taxon>Betaproteobacteria</taxon>
        <taxon>Burkholderiales</taxon>
        <taxon>Comamonadaceae</taxon>
        <taxon>Vandammella</taxon>
    </lineage>
</organism>
<protein>
    <submittedName>
        <fullName evidence="1">Cell wall-binding protein</fullName>
    </submittedName>
</protein>
<dbReference type="OrthoDB" id="8855897at2"/>
<dbReference type="AlphaFoldDB" id="A0A3M6QTF0"/>
<dbReference type="Proteomes" id="UP000275180">
    <property type="component" value="Unassembled WGS sequence"/>
</dbReference>
<evidence type="ECO:0000313" key="1">
    <source>
        <dbReference type="EMBL" id="RMX06263.1"/>
    </source>
</evidence>
<sequence length="94" mass="10739">MDEVNALKAKADEMLKSGVDKETVAREMHASRRELGVKYKNLTPEDMLEKIYQRNIERYGDKLGPSIEWLRNKGKSWDDIIESATRTGGKDLGL</sequence>
<comment type="caution">
    <text evidence="1">The sequence shown here is derived from an EMBL/GenBank/DDBJ whole genome shotgun (WGS) entry which is preliminary data.</text>
</comment>
<accession>A0A3M6QTF0</accession>
<name>A0A3M6QTF0_9BURK</name>
<reference evidence="1 2" key="1">
    <citation type="submission" date="2018-10" db="EMBL/GenBank/DDBJ databases">
        <title>Comamonadaceae CDC group NO-1 genome sequencing and assembly.</title>
        <authorList>
            <person name="Bernier A.-M."/>
            <person name="Bernard K."/>
        </authorList>
    </citation>
    <scope>NUCLEOTIDE SEQUENCE [LARGE SCALE GENOMIC DNA]</scope>
    <source>
        <strain evidence="1 2">NML180582</strain>
    </source>
</reference>
<gene>
    <name evidence="1" type="ORF">EBQ34_15065</name>
</gene>
<evidence type="ECO:0000313" key="2">
    <source>
        <dbReference type="Proteomes" id="UP000275180"/>
    </source>
</evidence>